<protein>
    <recommendedName>
        <fullName evidence="4">F-box domain-containing protein</fullName>
    </recommendedName>
</protein>
<gene>
    <name evidence="2" type="ORF">BG015_003173</name>
</gene>
<keyword evidence="3" id="KW-1185">Reference proteome</keyword>
<dbReference type="InterPro" id="IPR036047">
    <property type="entry name" value="F-box-like_dom_sf"/>
</dbReference>
<proteinExistence type="predicted"/>
<dbReference type="EMBL" id="JAAAUQ010001678">
    <property type="protein sequence ID" value="KAF9136285.1"/>
    <property type="molecule type" value="Genomic_DNA"/>
</dbReference>
<organism evidence="2 3">
    <name type="scientific">Linnemannia schmuckeri</name>
    <dbReference type="NCBI Taxonomy" id="64567"/>
    <lineage>
        <taxon>Eukaryota</taxon>
        <taxon>Fungi</taxon>
        <taxon>Fungi incertae sedis</taxon>
        <taxon>Mucoromycota</taxon>
        <taxon>Mortierellomycotina</taxon>
        <taxon>Mortierellomycetes</taxon>
        <taxon>Mortierellales</taxon>
        <taxon>Mortierellaceae</taxon>
        <taxon>Linnemannia</taxon>
    </lineage>
</organism>
<sequence length="681" mass="75394">MTDNTSSPGDFSASVFSYATTAWSSSSIAAPVPATTTLSTSSFTSLTAASTARASIATPSMLTSPRTRTRTSPTATSTTFIVPLPTLIVSLLSSTRSFYLHLPPTSFQGPLSFAHQQAPPPVTTSSTSTSSRLSTSGGSSKRKRAAVALTSDLAISNDDPRPFKAAKLENVAHVPSSSSTSSLPSSSSSIPSSHPPTINNSTGVQLPPEVLLLLGETLDRPELCKVMRVSKEWHNTMYMLLYDRIDQQQWKSDHFPLLLKENERKADVIALRRRVREVTWADFYNHRVDSRRLAMLLRTFSNVRELTIITRAFPLSREFLGFLQDGQAMPNIKVMRLHLHRPFQGQDALSIRTAIGSVSRLDELSVDGPWFRDESNEELNSDPSVWQLRRLQLPRWSPNILQRCPELRVLVLASNPDMVQETNIAPFQGCSKLEELRFASRTGFEVRAFGPVLLSSKTLTTLTIDHLPQDQFSRLGLFANAAYAPSLKRLELGSLPLPNNITHGSDQNALSFRDQAMLVNILRTHSELQSFILRGVTIDGHSFFTLFEGGQSVASCPCPQLKELWLELRAAPLMEMVPAALDTFFTRIFSQIGRMTGLRTLTLKSTNLRVSSDAGFLLLREATELKKLALSDPNRRVWTSVEMQLLMMVAPHLKSLDLSPVSNQGNINGWLRLNGKAHLIK</sequence>
<dbReference type="SUPFAM" id="SSF81383">
    <property type="entry name" value="F-box domain"/>
    <property type="match status" value="1"/>
</dbReference>
<reference evidence="2" key="1">
    <citation type="journal article" date="2020" name="Fungal Divers.">
        <title>Resolving the Mortierellaceae phylogeny through synthesis of multi-gene phylogenetics and phylogenomics.</title>
        <authorList>
            <person name="Vandepol N."/>
            <person name="Liber J."/>
            <person name="Desiro A."/>
            <person name="Na H."/>
            <person name="Kennedy M."/>
            <person name="Barry K."/>
            <person name="Grigoriev I.V."/>
            <person name="Miller A.N."/>
            <person name="O'Donnell K."/>
            <person name="Stajich J.E."/>
            <person name="Bonito G."/>
        </authorList>
    </citation>
    <scope>NUCLEOTIDE SEQUENCE</scope>
    <source>
        <strain evidence="2">NRRL 6426</strain>
    </source>
</reference>
<dbReference type="SUPFAM" id="SSF52047">
    <property type="entry name" value="RNI-like"/>
    <property type="match status" value="1"/>
</dbReference>
<accession>A0A9P5RR28</accession>
<feature type="compositionally biased region" description="Low complexity" evidence="1">
    <location>
        <begin position="123"/>
        <end position="139"/>
    </location>
</feature>
<evidence type="ECO:0000313" key="3">
    <source>
        <dbReference type="Proteomes" id="UP000748756"/>
    </source>
</evidence>
<dbReference type="Gene3D" id="3.80.10.10">
    <property type="entry name" value="Ribonuclease Inhibitor"/>
    <property type="match status" value="2"/>
</dbReference>
<comment type="caution">
    <text evidence="2">The sequence shown here is derived from an EMBL/GenBank/DDBJ whole genome shotgun (WGS) entry which is preliminary data.</text>
</comment>
<dbReference type="OrthoDB" id="2368491at2759"/>
<feature type="region of interest" description="Disordered" evidence="1">
    <location>
        <begin position="174"/>
        <end position="202"/>
    </location>
</feature>
<dbReference type="InterPro" id="IPR032675">
    <property type="entry name" value="LRR_dom_sf"/>
</dbReference>
<dbReference type="AlphaFoldDB" id="A0A9P5RR28"/>
<evidence type="ECO:0008006" key="4">
    <source>
        <dbReference type="Google" id="ProtNLM"/>
    </source>
</evidence>
<feature type="region of interest" description="Disordered" evidence="1">
    <location>
        <begin position="111"/>
        <end position="143"/>
    </location>
</feature>
<dbReference type="CDD" id="cd09917">
    <property type="entry name" value="F-box_SF"/>
    <property type="match status" value="1"/>
</dbReference>
<evidence type="ECO:0000313" key="2">
    <source>
        <dbReference type="EMBL" id="KAF9136285.1"/>
    </source>
</evidence>
<dbReference type="Proteomes" id="UP000748756">
    <property type="component" value="Unassembled WGS sequence"/>
</dbReference>
<name>A0A9P5RR28_9FUNG</name>
<evidence type="ECO:0000256" key="1">
    <source>
        <dbReference type="SAM" id="MobiDB-lite"/>
    </source>
</evidence>
<feature type="compositionally biased region" description="Low complexity" evidence="1">
    <location>
        <begin position="175"/>
        <end position="201"/>
    </location>
</feature>